<organism evidence="3">
    <name type="scientific">marine sediment metagenome</name>
    <dbReference type="NCBI Taxonomy" id="412755"/>
    <lineage>
        <taxon>unclassified sequences</taxon>
        <taxon>metagenomes</taxon>
        <taxon>ecological metagenomes</taxon>
    </lineage>
</organism>
<dbReference type="NCBIfam" id="TIGR02595">
    <property type="entry name" value="PEP_CTERM"/>
    <property type="match status" value="1"/>
</dbReference>
<dbReference type="SUPFAM" id="SSF101898">
    <property type="entry name" value="NHL repeat"/>
    <property type="match status" value="1"/>
</dbReference>
<keyword evidence="1" id="KW-0472">Membrane</keyword>
<evidence type="ECO:0000256" key="1">
    <source>
        <dbReference type="SAM" id="Phobius"/>
    </source>
</evidence>
<keyword evidence="1" id="KW-1133">Transmembrane helix</keyword>
<accession>A0A0F9I7C4</accession>
<dbReference type="Pfam" id="PF07589">
    <property type="entry name" value="PEP-CTERM"/>
    <property type="match status" value="1"/>
</dbReference>
<keyword evidence="1" id="KW-0812">Transmembrane</keyword>
<feature type="transmembrane region" description="Helical" evidence="1">
    <location>
        <begin position="57"/>
        <end position="79"/>
    </location>
</feature>
<reference evidence="3" key="1">
    <citation type="journal article" date="2015" name="Nature">
        <title>Complex archaea that bridge the gap between prokaryotes and eukaryotes.</title>
        <authorList>
            <person name="Spang A."/>
            <person name="Saw J.H."/>
            <person name="Jorgensen S.L."/>
            <person name="Zaremba-Niedzwiedzka K."/>
            <person name="Martijn J."/>
            <person name="Lind A.E."/>
            <person name="van Eijk R."/>
            <person name="Schleper C."/>
            <person name="Guy L."/>
            <person name="Ettema T.J."/>
        </authorList>
    </citation>
    <scope>NUCLEOTIDE SEQUENCE</scope>
</reference>
<dbReference type="InterPro" id="IPR013424">
    <property type="entry name" value="Ice-binding_C"/>
</dbReference>
<proteinExistence type="predicted"/>
<name>A0A0F9I7C4_9ZZZZ</name>
<sequence length="83" mass="8827">VALPGDHMWRGLAYDPFGDAILATAFTDDGLYEIDPATGTATRMATLVWDGQIEVQGLAVTPEPATLALLALGTCLALLRKRK</sequence>
<evidence type="ECO:0000259" key="2">
    <source>
        <dbReference type="Pfam" id="PF07589"/>
    </source>
</evidence>
<evidence type="ECO:0000313" key="3">
    <source>
        <dbReference type="EMBL" id="KKM15574.1"/>
    </source>
</evidence>
<feature type="domain" description="Ice-binding protein C-terminal" evidence="2">
    <location>
        <begin position="61"/>
        <end position="82"/>
    </location>
</feature>
<feature type="non-terminal residue" evidence="3">
    <location>
        <position position="1"/>
    </location>
</feature>
<protein>
    <recommendedName>
        <fullName evidence="2">Ice-binding protein C-terminal domain-containing protein</fullName>
    </recommendedName>
</protein>
<dbReference type="EMBL" id="LAZR01014875">
    <property type="protein sequence ID" value="KKM15574.1"/>
    <property type="molecule type" value="Genomic_DNA"/>
</dbReference>
<comment type="caution">
    <text evidence="3">The sequence shown here is derived from an EMBL/GenBank/DDBJ whole genome shotgun (WGS) entry which is preliminary data.</text>
</comment>
<gene>
    <name evidence="3" type="ORF">LCGC14_1694680</name>
</gene>
<dbReference type="AlphaFoldDB" id="A0A0F9I7C4"/>